<organism evidence="1 2">
    <name type="scientific">Lindgomyces ingoldianus</name>
    <dbReference type="NCBI Taxonomy" id="673940"/>
    <lineage>
        <taxon>Eukaryota</taxon>
        <taxon>Fungi</taxon>
        <taxon>Dikarya</taxon>
        <taxon>Ascomycota</taxon>
        <taxon>Pezizomycotina</taxon>
        <taxon>Dothideomycetes</taxon>
        <taxon>Pleosporomycetidae</taxon>
        <taxon>Pleosporales</taxon>
        <taxon>Lindgomycetaceae</taxon>
        <taxon>Lindgomyces</taxon>
    </lineage>
</organism>
<protein>
    <submittedName>
        <fullName evidence="1">Uncharacterized protein</fullName>
    </submittedName>
</protein>
<evidence type="ECO:0000313" key="1">
    <source>
        <dbReference type="EMBL" id="KAF2474162.1"/>
    </source>
</evidence>
<keyword evidence="2" id="KW-1185">Reference proteome</keyword>
<gene>
    <name evidence="1" type="ORF">BDR25DRAFT_351693</name>
</gene>
<reference evidence="1" key="1">
    <citation type="journal article" date="2020" name="Stud. Mycol.">
        <title>101 Dothideomycetes genomes: a test case for predicting lifestyles and emergence of pathogens.</title>
        <authorList>
            <person name="Haridas S."/>
            <person name="Albert R."/>
            <person name="Binder M."/>
            <person name="Bloem J."/>
            <person name="Labutti K."/>
            <person name="Salamov A."/>
            <person name="Andreopoulos B."/>
            <person name="Baker S."/>
            <person name="Barry K."/>
            <person name="Bills G."/>
            <person name="Bluhm B."/>
            <person name="Cannon C."/>
            <person name="Castanera R."/>
            <person name="Culley D."/>
            <person name="Daum C."/>
            <person name="Ezra D."/>
            <person name="Gonzalez J."/>
            <person name="Henrissat B."/>
            <person name="Kuo A."/>
            <person name="Liang C."/>
            <person name="Lipzen A."/>
            <person name="Lutzoni F."/>
            <person name="Magnuson J."/>
            <person name="Mondo S."/>
            <person name="Nolan M."/>
            <person name="Ohm R."/>
            <person name="Pangilinan J."/>
            <person name="Park H.-J."/>
            <person name="Ramirez L."/>
            <person name="Alfaro M."/>
            <person name="Sun H."/>
            <person name="Tritt A."/>
            <person name="Yoshinaga Y."/>
            <person name="Zwiers L.-H."/>
            <person name="Turgeon B."/>
            <person name="Goodwin S."/>
            <person name="Spatafora J."/>
            <person name="Crous P."/>
            <person name="Grigoriev I."/>
        </authorList>
    </citation>
    <scope>NUCLEOTIDE SEQUENCE</scope>
    <source>
        <strain evidence="1">ATCC 200398</strain>
    </source>
</reference>
<name>A0ACB6R6K6_9PLEO</name>
<comment type="caution">
    <text evidence="1">The sequence shown here is derived from an EMBL/GenBank/DDBJ whole genome shotgun (WGS) entry which is preliminary data.</text>
</comment>
<dbReference type="EMBL" id="MU003498">
    <property type="protein sequence ID" value="KAF2474162.1"/>
    <property type="molecule type" value="Genomic_DNA"/>
</dbReference>
<sequence length="577" mass="64833">MRRRGERKDKRSEREAGAVLGGDVEIANRKSHGRRRVSSALRRYEHQFATWPSCRTQSIAGERSSTPKEVFCDLVQSRAETGMSRQRGAILKSLRSVFTTLKLVGERVAEKMCNPGADLQSTCHPESSPDSDRKISPGLKLELMSGERELVQKAAGKIRLKRRVIDGRKPLPDATAHPETSAMTSSRPLVLEALNQLHAVSLNLTTTLQPSLCPCSSSNQLPQATLRINERTITPLRRIQTSSEPLTRQWTITNGRAVRWMEKMYDGQATWKNDGPLLEAGGHKRIQHLLDQIPLYTNANRGVAQLQISSTVFGRAMKATYLALSMDTFAASERRKASHFTALLSLQSQLRLCGPNNGAISYYELTLSLFLARSWRTPGCPRLTLLPLRIRILCLSQESSQTSCMKTLAEIVHFSVQFTRIANSQWISAVAQALDCDGFRSVSYTYGAFELGIRCHLPLPSAEKFSWRLMTAAQLIRQRMRFSGFTSQGIEALYSLTPSRKHIIIIVVMKRNPRKVRTSGLVGWKLYTCYILFCPVGLNENLRTFVMLKHHKFRPAAPSYWFGTVVSGHMEKNEITG</sequence>
<accession>A0ACB6R6K6</accession>
<proteinExistence type="predicted"/>
<evidence type="ECO:0000313" key="2">
    <source>
        <dbReference type="Proteomes" id="UP000799755"/>
    </source>
</evidence>
<dbReference type="Proteomes" id="UP000799755">
    <property type="component" value="Unassembled WGS sequence"/>
</dbReference>